<dbReference type="EMBL" id="FOEE01000013">
    <property type="protein sequence ID" value="SEP17926.1"/>
    <property type="molecule type" value="Genomic_DNA"/>
</dbReference>
<dbReference type="RefSeq" id="WP_091947039.1">
    <property type="nucleotide sequence ID" value="NZ_FOEE01000013.1"/>
</dbReference>
<sequence length="765" mass="79942">MSPPERPRLLPGVPRVTLALVVFLGAAMTIVLALSDLGPVGGPAAAAPPSPLWLLPGLALHGGLCGLFLWRARSLGQERRVWTQIACAAVVFATAAAVSGVLGVLPATREHAAMPLAWAPVLAFPFAHRGLVRWNRYTTSLADPDDLLNGFAAVLGGMAVLNVVVERVDGALAAAPWWQVQPLLAQAATGVVLAGTAASVISLGAMGRDPRAWLVTAVFTLPFAGDLATVLLDGRSIAWSVVCEPLSAVLLCLAALLRPARTTPQPTDPTATTVGAFFVIVASILLLLVDAGGASSGVATWCAAGAALGSSVRLLVNVRELAQLAITRREALTDELTGLANRRAVLRRVAELDREQIPLAFALLDLDRFKEVNDGLGHAAGDELLRQVAARLQPVLRTGDLLGRLGGDEFAVVAVVEPGLSAADVAASLCTRLHDRLAEPFRIGGMSVHVGASIGGTVCTGAPADGHAPARLLREADAAMYDAKRSGTGSAQYDHARHGDGGSQLALVEELHLALAAGQLVLHHQPQVRVSTREVVGVEALVRWQHPQRGLIGPAEFLATAEAHGLMGALTDQVLAAAVEQLALWRSQGLALRMSVNLSASNLLDAGLPARVAALLEAHAVPAEDLTLEVTETVLLSDTARSRAVVADLRALGVGISIDDFGTGYCSLAYLRELPVTELKLDRSFTADLVSDPRTEAIVGSTLDLAHRLGLRVVAEGVEDERTLARLCALGCDDSQGYLHSVPLPAAELTAWLSRGPSSRSPALR</sequence>
<dbReference type="CDD" id="cd01949">
    <property type="entry name" value="GGDEF"/>
    <property type="match status" value="1"/>
</dbReference>
<feature type="transmembrane region" description="Helical" evidence="1">
    <location>
        <begin position="185"/>
        <end position="205"/>
    </location>
</feature>
<dbReference type="SMART" id="SM00052">
    <property type="entry name" value="EAL"/>
    <property type="match status" value="1"/>
</dbReference>
<dbReference type="OrthoDB" id="23692at2"/>
<dbReference type="SUPFAM" id="SSF55073">
    <property type="entry name" value="Nucleotide cyclase"/>
    <property type="match status" value="1"/>
</dbReference>
<dbReference type="NCBIfam" id="TIGR00254">
    <property type="entry name" value="GGDEF"/>
    <property type="match status" value="1"/>
</dbReference>
<evidence type="ECO:0000256" key="1">
    <source>
        <dbReference type="SAM" id="Phobius"/>
    </source>
</evidence>
<dbReference type="PANTHER" id="PTHR33121">
    <property type="entry name" value="CYCLIC DI-GMP PHOSPHODIESTERASE PDEF"/>
    <property type="match status" value="1"/>
</dbReference>
<accession>A0A1H8VR65</accession>
<dbReference type="InterPro" id="IPR043128">
    <property type="entry name" value="Rev_trsase/Diguanyl_cyclase"/>
</dbReference>
<gene>
    <name evidence="4" type="ORF">SAMN05660991_03748</name>
</gene>
<dbReference type="CDD" id="cd01948">
    <property type="entry name" value="EAL"/>
    <property type="match status" value="1"/>
</dbReference>
<feature type="transmembrane region" description="Helical" evidence="1">
    <location>
        <begin position="237"/>
        <end position="257"/>
    </location>
</feature>
<evidence type="ECO:0000259" key="2">
    <source>
        <dbReference type="PROSITE" id="PS50883"/>
    </source>
</evidence>
<evidence type="ECO:0000313" key="5">
    <source>
        <dbReference type="Proteomes" id="UP000198960"/>
    </source>
</evidence>
<dbReference type="Pfam" id="PF00563">
    <property type="entry name" value="EAL"/>
    <property type="match status" value="1"/>
</dbReference>
<proteinExistence type="predicted"/>
<feature type="transmembrane region" description="Helical" evidence="1">
    <location>
        <begin position="82"/>
        <end position="105"/>
    </location>
</feature>
<keyword evidence="5" id="KW-1185">Reference proteome</keyword>
<feature type="transmembrane region" description="Helical" evidence="1">
    <location>
        <begin position="12"/>
        <end position="33"/>
    </location>
</feature>
<dbReference type="PANTHER" id="PTHR33121:SF71">
    <property type="entry name" value="OXYGEN SENSOR PROTEIN DOSP"/>
    <property type="match status" value="1"/>
</dbReference>
<dbReference type="PROSITE" id="PS50883">
    <property type="entry name" value="EAL"/>
    <property type="match status" value="1"/>
</dbReference>
<organism evidence="4 5">
    <name type="scientific">Trujillonella endophytica</name>
    <dbReference type="NCBI Taxonomy" id="673521"/>
    <lineage>
        <taxon>Bacteria</taxon>
        <taxon>Bacillati</taxon>
        <taxon>Actinomycetota</taxon>
        <taxon>Actinomycetes</taxon>
        <taxon>Geodermatophilales</taxon>
        <taxon>Geodermatophilaceae</taxon>
        <taxon>Trujillonella</taxon>
    </lineage>
</organism>
<dbReference type="InterPro" id="IPR000160">
    <property type="entry name" value="GGDEF_dom"/>
</dbReference>
<dbReference type="PROSITE" id="PS50887">
    <property type="entry name" value="GGDEF"/>
    <property type="match status" value="1"/>
</dbReference>
<dbReference type="InterPro" id="IPR050706">
    <property type="entry name" value="Cyclic-di-GMP_PDE-like"/>
</dbReference>
<dbReference type="SUPFAM" id="SSF141868">
    <property type="entry name" value="EAL domain-like"/>
    <property type="match status" value="1"/>
</dbReference>
<feature type="transmembrane region" description="Helical" evidence="1">
    <location>
        <begin position="212"/>
        <end position="231"/>
    </location>
</feature>
<dbReference type="InterPro" id="IPR001633">
    <property type="entry name" value="EAL_dom"/>
</dbReference>
<feature type="transmembrane region" description="Helical" evidence="1">
    <location>
        <begin position="147"/>
        <end position="165"/>
    </location>
</feature>
<protein>
    <submittedName>
        <fullName evidence="4">Diguanylate cyclase/phosphodiesterase</fullName>
    </submittedName>
</protein>
<dbReference type="InterPro" id="IPR029787">
    <property type="entry name" value="Nucleotide_cyclase"/>
</dbReference>
<dbReference type="SMART" id="SM00267">
    <property type="entry name" value="GGDEF"/>
    <property type="match status" value="1"/>
</dbReference>
<keyword evidence="1" id="KW-0812">Transmembrane</keyword>
<dbReference type="Proteomes" id="UP000198960">
    <property type="component" value="Unassembled WGS sequence"/>
</dbReference>
<dbReference type="InterPro" id="IPR035919">
    <property type="entry name" value="EAL_sf"/>
</dbReference>
<reference evidence="5" key="1">
    <citation type="submission" date="2016-10" db="EMBL/GenBank/DDBJ databases">
        <authorList>
            <person name="Varghese N."/>
            <person name="Submissions S."/>
        </authorList>
    </citation>
    <scope>NUCLEOTIDE SEQUENCE [LARGE SCALE GENOMIC DNA]</scope>
    <source>
        <strain evidence="5">DSM 45413</strain>
    </source>
</reference>
<keyword evidence="1" id="KW-0472">Membrane</keyword>
<dbReference type="Pfam" id="PF00990">
    <property type="entry name" value="GGDEF"/>
    <property type="match status" value="1"/>
</dbReference>
<evidence type="ECO:0000259" key="3">
    <source>
        <dbReference type="PROSITE" id="PS50887"/>
    </source>
</evidence>
<feature type="domain" description="EAL" evidence="2">
    <location>
        <begin position="504"/>
        <end position="757"/>
    </location>
</feature>
<keyword evidence="1" id="KW-1133">Transmembrane helix</keyword>
<feature type="domain" description="GGDEF" evidence="3">
    <location>
        <begin position="357"/>
        <end position="496"/>
    </location>
</feature>
<feature type="transmembrane region" description="Helical" evidence="1">
    <location>
        <begin position="269"/>
        <end position="289"/>
    </location>
</feature>
<name>A0A1H8VR65_9ACTN</name>
<feature type="transmembrane region" description="Helical" evidence="1">
    <location>
        <begin position="53"/>
        <end position="70"/>
    </location>
</feature>
<dbReference type="STRING" id="673521.SAMN05660991_03748"/>
<feature type="transmembrane region" description="Helical" evidence="1">
    <location>
        <begin position="111"/>
        <end position="127"/>
    </location>
</feature>
<dbReference type="Gene3D" id="3.20.20.450">
    <property type="entry name" value="EAL domain"/>
    <property type="match status" value="1"/>
</dbReference>
<evidence type="ECO:0000313" key="4">
    <source>
        <dbReference type="EMBL" id="SEP17926.1"/>
    </source>
</evidence>
<dbReference type="Gene3D" id="3.30.70.270">
    <property type="match status" value="1"/>
</dbReference>
<dbReference type="GO" id="GO:0071111">
    <property type="term" value="F:cyclic-guanylate-specific phosphodiesterase activity"/>
    <property type="evidence" value="ECO:0007669"/>
    <property type="project" value="InterPro"/>
</dbReference>
<dbReference type="AlphaFoldDB" id="A0A1H8VR65"/>